<gene>
    <name evidence="2" type="ORF">N7493_009715</name>
</gene>
<reference evidence="2" key="2">
    <citation type="submission" date="2023-01" db="EMBL/GenBank/DDBJ databases">
        <authorList>
            <person name="Petersen C."/>
        </authorList>
    </citation>
    <scope>NUCLEOTIDE SEQUENCE</scope>
    <source>
        <strain evidence="2">IBT 17514</strain>
    </source>
</reference>
<accession>A0AAD6MSM3</accession>
<proteinExistence type="predicted"/>
<reference evidence="2" key="1">
    <citation type="journal article" date="2023" name="IMA Fungus">
        <title>Comparative genomic study of the Penicillium genus elucidates a diverse pangenome and 15 lateral gene transfer events.</title>
        <authorList>
            <person name="Petersen C."/>
            <person name="Sorensen T."/>
            <person name="Nielsen M.R."/>
            <person name="Sondergaard T.E."/>
            <person name="Sorensen J.L."/>
            <person name="Fitzpatrick D.A."/>
            <person name="Frisvad J.C."/>
            <person name="Nielsen K.L."/>
        </authorList>
    </citation>
    <scope>NUCLEOTIDE SEQUENCE</scope>
    <source>
        <strain evidence="2">IBT 17514</strain>
    </source>
</reference>
<dbReference type="AlphaFoldDB" id="A0AAD6MSM3"/>
<evidence type="ECO:0000313" key="2">
    <source>
        <dbReference type="EMBL" id="KAJ5710123.1"/>
    </source>
</evidence>
<comment type="caution">
    <text evidence="2">The sequence shown here is derived from an EMBL/GenBank/DDBJ whole genome shotgun (WGS) entry which is preliminary data.</text>
</comment>
<name>A0AAD6MSM3_9EURO</name>
<evidence type="ECO:0000313" key="3">
    <source>
        <dbReference type="Proteomes" id="UP001215712"/>
    </source>
</evidence>
<protein>
    <recommendedName>
        <fullName evidence="1">Tse2 ADP-ribosyltransferase toxin domain-containing protein</fullName>
    </recommendedName>
</protein>
<evidence type="ECO:0000259" key="1">
    <source>
        <dbReference type="Pfam" id="PF18648"/>
    </source>
</evidence>
<organism evidence="2 3">
    <name type="scientific">Penicillium malachiteum</name>
    <dbReference type="NCBI Taxonomy" id="1324776"/>
    <lineage>
        <taxon>Eukaryota</taxon>
        <taxon>Fungi</taxon>
        <taxon>Dikarya</taxon>
        <taxon>Ascomycota</taxon>
        <taxon>Pezizomycotina</taxon>
        <taxon>Eurotiomycetes</taxon>
        <taxon>Eurotiomycetidae</taxon>
        <taxon>Eurotiales</taxon>
        <taxon>Aspergillaceae</taxon>
        <taxon>Penicillium</taxon>
    </lineage>
</organism>
<dbReference type="Pfam" id="PF18648">
    <property type="entry name" value="ADPRTs_Tse2"/>
    <property type="match status" value="1"/>
</dbReference>
<dbReference type="InterPro" id="IPR041018">
    <property type="entry name" value="ADPRTs_Tse2"/>
</dbReference>
<keyword evidence="3" id="KW-1185">Reference proteome</keyword>
<dbReference type="Proteomes" id="UP001215712">
    <property type="component" value="Unassembled WGS sequence"/>
</dbReference>
<feature type="non-terminal residue" evidence="2">
    <location>
        <position position="1"/>
    </location>
</feature>
<sequence length="137" mass="15311">HIFIKSFTKVPKELFRMTTGGPIRRKAHPSPDRPQRKFDILASAGKVQPKALDPDSYGWPNGASIRPNGAGQQRIVHSYTGPSVSIYSIPEEKCIGIPLPSDLLIVHEFGDHYSLQPRREMTVEGNNIGYGLRYKGR</sequence>
<dbReference type="EMBL" id="JAQJAN010000017">
    <property type="protein sequence ID" value="KAJ5710123.1"/>
    <property type="molecule type" value="Genomic_DNA"/>
</dbReference>
<feature type="domain" description="Tse2 ADP-ribosyltransferase toxin" evidence="1">
    <location>
        <begin position="12"/>
        <end position="123"/>
    </location>
</feature>